<protein>
    <submittedName>
        <fullName evidence="2">Heavy-metal-associated domain-containing protein</fullName>
    </submittedName>
</protein>
<gene>
    <name evidence="2" type="ORF">IQ782_26940</name>
</gene>
<organism evidence="2 3">
    <name type="scientific">Salipiger mangrovisoli</name>
    <dbReference type="NCBI Taxonomy" id="2865933"/>
    <lineage>
        <taxon>Bacteria</taxon>
        <taxon>Pseudomonadati</taxon>
        <taxon>Pseudomonadota</taxon>
        <taxon>Alphaproteobacteria</taxon>
        <taxon>Rhodobacterales</taxon>
        <taxon>Roseobacteraceae</taxon>
        <taxon>Salipiger</taxon>
    </lineage>
</organism>
<dbReference type="Pfam" id="PF00403">
    <property type="entry name" value="HMA"/>
    <property type="match status" value="1"/>
</dbReference>
<dbReference type="Gene3D" id="3.30.70.100">
    <property type="match status" value="1"/>
</dbReference>
<sequence length="65" mass="6824">MSRYKIEDMSCGHCVSAIETAVAAAEPGARATCDLGTKTVDITGARDEHAVLRAIRDAGYEPIAS</sequence>
<accession>A0ABR9XAF2</accession>
<dbReference type="EMBL" id="JADFFK010000034">
    <property type="protein sequence ID" value="MBE9640493.1"/>
    <property type="molecule type" value="Genomic_DNA"/>
</dbReference>
<dbReference type="CDD" id="cd00371">
    <property type="entry name" value="HMA"/>
    <property type="match status" value="1"/>
</dbReference>
<evidence type="ECO:0000313" key="2">
    <source>
        <dbReference type="EMBL" id="MBE9640493.1"/>
    </source>
</evidence>
<evidence type="ECO:0000313" key="3">
    <source>
        <dbReference type="Proteomes" id="UP000607796"/>
    </source>
</evidence>
<feature type="domain" description="HMA" evidence="1">
    <location>
        <begin position="1"/>
        <end position="63"/>
    </location>
</feature>
<dbReference type="PROSITE" id="PS50846">
    <property type="entry name" value="HMA_2"/>
    <property type="match status" value="1"/>
</dbReference>
<dbReference type="Proteomes" id="UP000607796">
    <property type="component" value="Unassembled WGS sequence"/>
</dbReference>
<comment type="caution">
    <text evidence="2">The sequence shown here is derived from an EMBL/GenBank/DDBJ whole genome shotgun (WGS) entry which is preliminary data.</text>
</comment>
<evidence type="ECO:0000259" key="1">
    <source>
        <dbReference type="PROSITE" id="PS50846"/>
    </source>
</evidence>
<reference evidence="2 3" key="1">
    <citation type="journal article" date="2021" name="Int. J. Syst. Evol. Microbiol.">
        <title>Salipiger mangrovisoli sp. nov., isolated from mangrove soil and the proposal for the reclassification of Paraphaeobacter pallidus as Salipiger pallidus comb. nov.</title>
        <authorList>
            <person name="Du J."/>
            <person name="Liu Y."/>
            <person name="Pei T."/>
            <person name="Deng M.R."/>
            <person name="Zhu H."/>
        </authorList>
    </citation>
    <scope>NUCLEOTIDE SEQUENCE [LARGE SCALE GENOMIC DNA]</scope>
    <source>
        <strain evidence="2 3">6D45A</strain>
    </source>
</reference>
<dbReference type="RefSeq" id="WP_194137761.1">
    <property type="nucleotide sequence ID" value="NZ_JADFFK010000034.1"/>
</dbReference>
<proteinExistence type="predicted"/>
<name>A0ABR9XAF2_9RHOB</name>
<dbReference type="InterPro" id="IPR006121">
    <property type="entry name" value="HMA_dom"/>
</dbReference>
<dbReference type="InterPro" id="IPR036163">
    <property type="entry name" value="HMA_dom_sf"/>
</dbReference>
<dbReference type="SUPFAM" id="SSF55008">
    <property type="entry name" value="HMA, heavy metal-associated domain"/>
    <property type="match status" value="1"/>
</dbReference>
<keyword evidence="3" id="KW-1185">Reference proteome</keyword>